<dbReference type="EMBL" id="CAADFA010000692">
    <property type="protein sequence ID" value="VFJ73001.1"/>
    <property type="molecule type" value="Genomic_DNA"/>
</dbReference>
<accession>A0A450TT29</accession>
<feature type="region of interest" description="Disordered" evidence="1">
    <location>
        <begin position="1"/>
        <end position="21"/>
    </location>
</feature>
<organism evidence="2">
    <name type="scientific">Candidatus Kentrum sp. FM</name>
    <dbReference type="NCBI Taxonomy" id="2126340"/>
    <lineage>
        <taxon>Bacteria</taxon>
        <taxon>Pseudomonadati</taxon>
        <taxon>Pseudomonadota</taxon>
        <taxon>Gammaproteobacteria</taxon>
        <taxon>Candidatus Kentrum</taxon>
    </lineage>
</organism>
<sequence>MRRVGKKGVRNRKNRKSAGVRRSGVSFGWIGKSILTQTQNGYYPKHTGRVRIRLIRKMCRRVSDEVYCIKEDSLHKTPVG</sequence>
<dbReference type="EMBL" id="CAADEZ010000606">
    <property type="protein sequence ID" value="VFJ71816.1"/>
    <property type="molecule type" value="Genomic_DNA"/>
</dbReference>
<evidence type="ECO:0000313" key="2">
    <source>
        <dbReference type="EMBL" id="VFJ71816.1"/>
    </source>
</evidence>
<evidence type="ECO:0000313" key="4">
    <source>
        <dbReference type="EMBL" id="VFK20815.1"/>
    </source>
</evidence>
<dbReference type="EMBL" id="CAADFL010000732">
    <property type="protein sequence ID" value="VFK20815.1"/>
    <property type="molecule type" value="Genomic_DNA"/>
</dbReference>
<name>A0A450TT29_9GAMM</name>
<protein>
    <submittedName>
        <fullName evidence="2">Uncharacterized protein</fullName>
    </submittedName>
</protein>
<evidence type="ECO:0000256" key="1">
    <source>
        <dbReference type="SAM" id="MobiDB-lite"/>
    </source>
</evidence>
<reference evidence="2" key="1">
    <citation type="submission" date="2019-02" db="EMBL/GenBank/DDBJ databases">
        <authorList>
            <person name="Gruber-Vodicka R. H."/>
            <person name="Seah K. B. B."/>
        </authorList>
    </citation>
    <scope>NUCLEOTIDE SEQUENCE</scope>
    <source>
        <strain evidence="2">BECK_BZ163</strain>
        <strain evidence="4">BECK_BZ164</strain>
        <strain evidence="3">BECK_BZ165</strain>
    </source>
</reference>
<gene>
    <name evidence="2" type="ORF">BECKFM1743A_GA0114220_106062</name>
    <name evidence="4" type="ORF">BECKFM1743B_GA0114221_107321</name>
    <name evidence="3" type="ORF">BECKFM1743C_GA0114222_106923</name>
</gene>
<evidence type="ECO:0000313" key="3">
    <source>
        <dbReference type="EMBL" id="VFJ73001.1"/>
    </source>
</evidence>
<feature type="compositionally biased region" description="Basic residues" evidence="1">
    <location>
        <begin position="1"/>
        <end position="19"/>
    </location>
</feature>
<dbReference type="AlphaFoldDB" id="A0A450TT29"/>
<proteinExistence type="predicted"/>